<dbReference type="InterPro" id="IPR036890">
    <property type="entry name" value="HATPase_C_sf"/>
</dbReference>
<keyword evidence="11 12" id="KW-0472">Membrane</keyword>
<keyword evidence="4" id="KW-1003">Cell membrane</keyword>
<dbReference type="CDD" id="cd18773">
    <property type="entry name" value="PDC1_HK_sensor"/>
    <property type="match status" value="1"/>
</dbReference>
<evidence type="ECO:0000256" key="6">
    <source>
        <dbReference type="ARBA" id="ARBA00022679"/>
    </source>
</evidence>
<gene>
    <name evidence="17" type="ORF">ACE1CA_02605</name>
</gene>
<dbReference type="Pfam" id="PF00672">
    <property type="entry name" value="HAMP"/>
    <property type="match status" value="1"/>
</dbReference>
<organism evidence="17 18">
    <name type="scientific">Floridaenema evergladense BLCC-F167</name>
    <dbReference type="NCBI Taxonomy" id="3153639"/>
    <lineage>
        <taxon>Bacteria</taxon>
        <taxon>Bacillati</taxon>
        <taxon>Cyanobacteriota</taxon>
        <taxon>Cyanophyceae</taxon>
        <taxon>Oscillatoriophycideae</taxon>
        <taxon>Aerosakkonematales</taxon>
        <taxon>Aerosakkonemataceae</taxon>
        <taxon>Floridanema</taxon>
        <taxon>Floridanema evergladense</taxon>
    </lineage>
</organism>
<evidence type="ECO:0000256" key="2">
    <source>
        <dbReference type="ARBA" id="ARBA00004651"/>
    </source>
</evidence>
<dbReference type="InterPro" id="IPR003660">
    <property type="entry name" value="HAMP_dom"/>
</dbReference>
<evidence type="ECO:0000256" key="10">
    <source>
        <dbReference type="ARBA" id="ARBA00023012"/>
    </source>
</evidence>
<dbReference type="InterPro" id="IPR052162">
    <property type="entry name" value="Sensor_kinase/Photoreceptor"/>
</dbReference>
<comment type="caution">
    <text evidence="17">The sequence shown here is derived from an EMBL/GenBank/DDBJ whole genome shotgun (WGS) entry which is preliminary data.</text>
</comment>
<protein>
    <recommendedName>
        <fullName evidence="3">histidine kinase</fullName>
        <ecNumber evidence="3">2.7.13.3</ecNumber>
    </recommendedName>
</protein>
<dbReference type="SUPFAM" id="SSF55874">
    <property type="entry name" value="ATPase domain of HSP90 chaperone/DNA topoisomerase II/histidine kinase"/>
    <property type="match status" value="1"/>
</dbReference>
<evidence type="ECO:0000256" key="12">
    <source>
        <dbReference type="SAM" id="Phobius"/>
    </source>
</evidence>
<evidence type="ECO:0000256" key="11">
    <source>
        <dbReference type="ARBA" id="ARBA00023136"/>
    </source>
</evidence>
<dbReference type="CDD" id="cd06225">
    <property type="entry name" value="HAMP"/>
    <property type="match status" value="1"/>
</dbReference>
<dbReference type="Pfam" id="PF00512">
    <property type="entry name" value="HisKA"/>
    <property type="match status" value="1"/>
</dbReference>
<dbReference type="InterPro" id="IPR003594">
    <property type="entry name" value="HATPase_dom"/>
</dbReference>
<evidence type="ECO:0000256" key="3">
    <source>
        <dbReference type="ARBA" id="ARBA00012438"/>
    </source>
</evidence>
<reference evidence="17 18" key="1">
    <citation type="submission" date="2024-09" db="EMBL/GenBank/DDBJ databases">
        <title>Floridaenema gen nov. (Aerosakkonemataceae, Aerosakkonematales ord. nov., Cyanobacteria) from benthic tropical and subtropical fresh waters, with the description of four new species.</title>
        <authorList>
            <person name="Moretto J.A."/>
            <person name="Berthold D.E."/>
            <person name="Lefler F.W."/>
            <person name="Huang I.-S."/>
            <person name="Laughinghouse H. IV."/>
        </authorList>
    </citation>
    <scope>NUCLEOTIDE SEQUENCE [LARGE SCALE GENOMIC DNA]</scope>
    <source>
        <strain evidence="17 18">BLCC-F167</strain>
    </source>
</reference>
<feature type="domain" description="PAS" evidence="14">
    <location>
        <begin position="451"/>
        <end position="499"/>
    </location>
</feature>
<dbReference type="InterPro" id="IPR035965">
    <property type="entry name" value="PAS-like_dom_sf"/>
</dbReference>
<feature type="domain" description="PAS" evidence="14">
    <location>
        <begin position="829"/>
        <end position="899"/>
    </location>
</feature>
<dbReference type="Gene3D" id="1.10.287.130">
    <property type="match status" value="1"/>
</dbReference>
<dbReference type="InterPro" id="IPR004358">
    <property type="entry name" value="Sig_transdc_His_kin-like_C"/>
</dbReference>
<dbReference type="EC" id="2.7.13.3" evidence="3"/>
<dbReference type="PROSITE" id="PS50109">
    <property type="entry name" value="HIS_KIN"/>
    <property type="match status" value="1"/>
</dbReference>
<dbReference type="Pfam" id="PF13426">
    <property type="entry name" value="PAS_9"/>
    <property type="match status" value="1"/>
</dbReference>
<evidence type="ECO:0000259" key="16">
    <source>
        <dbReference type="PROSITE" id="PS50885"/>
    </source>
</evidence>
<evidence type="ECO:0000259" key="14">
    <source>
        <dbReference type="PROSITE" id="PS50112"/>
    </source>
</evidence>
<dbReference type="CDD" id="cd00082">
    <property type="entry name" value="HisKA"/>
    <property type="match status" value="1"/>
</dbReference>
<evidence type="ECO:0000259" key="15">
    <source>
        <dbReference type="PROSITE" id="PS50113"/>
    </source>
</evidence>
<feature type="domain" description="HAMP" evidence="16">
    <location>
        <begin position="389"/>
        <end position="442"/>
    </location>
</feature>
<proteinExistence type="predicted"/>
<dbReference type="PROSITE" id="PS50885">
    <property type="entry name" value="HAMP"/>
    <property type="match status" value="1"/>
</dbReference>
<evidence type="ECO:0000313" key="17">
    <source>
        <dbReference type="EMBL" id="MFB2833400.1"/>
    </source>
</evidence>
<dbReference type="SMART" id="SM00086">
    <property type="entry name" value="PAC"/>
    <property type="match status" value="3"/>
</dbReference>
<keyword evidence="9 12" id="KW-1133">Transmembrane helix</keyword>
<dbReference type="SUPFAM" id="SSF55785">
    <property type="entry name" value="PYP-like sensor domain (PAS domain)"/>
    <property type="match status" value="4"/>
</dbReference>
<dbReference type="PROSITE" id="PS50112">
    <property type="entry name" value="PAS"/>
    <property type="match status" value="2"/>
</dbReference>
<dbReference type="PANTHER" id="PTHR43304:SF1">
    <property type="entry name" value="PAC DOMAIN-CONTAINING PROTEIN"/>
    <property type="match status" value="1"/>
</dbReference>
<dbReference type="CDD" id="cd16922">
    <property type="entry name" value="HATPase_EvgS-ArcB-TorS-like"/>
    <property type="match status" value="1"/>
</dbReference>
<dbReference type="Gene3D" id="6.10.340.10">
    <property type="match status" value="1"/>
</dbReference>
<feature type="transmembrane region" description="Helical" evidence="12">
    <location>
        <begin position="16"/>
        <end position="38"/>
    </location>
</feature>
<dbReference type="RefSeq" id="WP_413275862.1">
    <property type="nucleotide sequence ID" value="NZ_JBHFNT010000032.1"/>
</dbReference>
<dbReference type="Gene3D" id="3.30.565.10">
    <property type="entry name" value="Histidine kinase-like ATPase, C-terminal domain"/>
    <property type="match status" value="1"/>
</dbReference>
<comment type="catalytic activity">
    <reaction evidence="1">
        <text>ATP + protein L-histidine = ADP + protein N-phospho-L-histidine.</text>
        <dbReference type="EC" id="2.7.13.3"/>
    </reaction>
</comment>
<dbReference type="PANTHER" id="PTHR43304">
    <property type="entry name" value="PHYTOCHROME-LIKE PROTEIN CPH1"/>
    <property type="match status" value="1"/>
</dbReference>
<keyword evidence="5" id="KW-0597">Phosphoprotein</keyword>
<dbReference type="InterPro" id="IPR000014">
    <property type="entry name" value="PAS"/>
</dbReference>
<sequence>MKRQIKAQNSVIKVPLHWVLIVPFVLQTVGAVGLVGYFSYRSGQEAVEDLAKRLLAQVSERVSDRLDRYLQTPQHIVKTNFLAVKQGNLKINNFEQLRQNFWQQMNFNPLLPYVSFWSEQGESIAYLRFLTQEERDFANKVTGKNLILGKNYLLRINKRNPTQRLYYTVDDLQGKPKKQIYSAVDIDFRQLPWYRQAKAARKQIWSSVFLNRILPFLQLQAVTPIYDDAGKFQGVFNALYLLSDISNFLNKEDFSPSGQVFILERSGNLIATSTLEKLYVKSAKGKPKRLSALNSQNTKTREINQQLIKRFGSFANLKNIKQLNLVANNQQHFVQVTPYRDQYGLDWLIVVVVPHSDFMSQINENVWRTIWLCGLTFLGTIILGIISAYYIIKPIRKLSQSSQELAAGNWQNFKLEDSLIQEISVLTESFNRTAQQLQQSFEQIKTALQESEARFTKVFRTSPDPISINELGDGGKYIEVNDSFLQFSQYSREEVIGKTPEELNISADLQQNLILLEQLQKYGRIEGFEFHYRTKFGKSGISLLSIELVELEGQQRVLTIAKDITDRKQLELALQASKTQLNDVLNSAIAAISSFRVTTDKNWQINYISAGCELISGYTSSELQADKNIWVLQIFPGDWEAIESQVYTDIFNQQTGTYEYRFYHKNGRLLWISQTNTSRWDENLNCWIVTAVSLDITDRKKVEAALQESEQTNRALVQSIPDLLIRMSRDGTYLDIRNSEEVKLFNALKVQPGAKVFDLLPPEIAQERFALIQNTLTTGQIQIQEYTLEIAGEINYEEARIVPCGVDDVLLIVRDVSDRKRMEAALRESEERFRRAFDDAAIGMALVALDGRFLQVNRAICEITGYSEVEILGSFFQNITHPDDLEADLEYVRQVLAGERRTFQMEKRYIHKSGHFVWCVLSVSIVKDRQGNSLYFVSQIQDISERRKIDKIKDEFISIVSHELRTPLTAIRGSLGILETGVLDDRPEKAKYMLKLAVKNSERLVQLVNDILDLERLQSGKVQLVTENCQVEDLMQQAVESVQAIAQQVQINIKVTPLAAEILASTDAIIQALTNLLSNAIKFSPPHSTIWLSAELRPGKPQTEENQNGDRSPHILFQVKDQGRGIPADKLETIFGRFQQVDISDSRQKGGTGLGLAICKSIVQQHGGKIWAESTLGQGSAFYFTLPINNTEL</sequence>
<dbReference type="Proteomes" id="UP001576780">
    <property type="component" value="Unassembled WGS sequence"/>
</dbReference>
<dbReference type="EMBL" id="JBHFNT010000032">
    <property type="protein sequence ID" value="MFB2833400.1"/>
    <property type="molecule type" value="Genomic_DNA"/>
</dbReference>
<feature type="domain" description="Histidine kinase" evidence="13">
    <location>
        <begin position="959"/>
        <end position="1190"/>
    </location>
</feature>
<dbReference type="Pfam" id="PF02518">
    <property type="entry name" value="HATPase_c"/>
    <property type="match status" value="1"/>
</dbReference>
<evidence type="ECO:0000256" key="8">
    <source>
        <dbReference type="ARBA" id="ARBA00022777"/>
    </source>
</evidence>
<dbReference type="SMART" id="SM00387">
    <property type="entry name" value="HATPase_c"/>
    <property type="match status" value="1"/>
</dbReference>
<dbReference type="InterPro" id="IPR000700">
    <property type="entry name" value="PAS-assoc_C"/>
</dbReference>
<feature type="transmembrane region" description="Helical" evidence="12">
    <location>
        <begin position="369"/>
        <end position="392"/>
    </location>
</feature>
<dbReference type="PRINTS" id="PR00344">
    <property type="entry name" value="BCTRLSENSOR"/>
</dbReference>
<evidence type="ECO:0000256" key="7">
    <source>
        <dbReference type="ARBA" id="ARBA00022692"/>
    </source>
</evidence>
<evidence type="ECO:0000256" key="9">
    <source>
        <dbReference type="ARBA" id="ARBA00022989"/>
    </source>
</evidence>
<keyword evidence="8" id="KW-0418">Kinase</keyword>
<feature type="domain" description="PAC" evidence="15">
    <location>
        <begin position="903"/>
        <end position="955"/>
    </location>
</feature>
<dbReference type="PROSITE" id="PS50113">
    <property type="entry name" value="PAC"/>
    <property type="match status" value="2"/>
</dbReference>
<dbReference type="SUPFAM" id="SSF47384">
    <property type="entry name" value="Homodimeric domain of signal transducing histidine kinase"/>
    <property type="match status" value="1"/>
</dbReference>
<evidence type="ECO:0000256" key="4">
    <source>
        <dbReference type="ARBA" id="ARBA00022475"/>
    </source>
</evidence>
<evidence type="ECO:0000313" key="18">
    <source>
        <dbReference type="Proteomes" id="UP001576780"/>
    </source>
</evidence>
<keyword evidence="18" id="KW-1185">Reference proteome</keyword>
<keyword evidence="6" id="KW-0808">Transferase</keyword>
<dbReference type="InterPro" id="IPR001610">
    <property type="entry name" value="PAC"/>
</dbReference>
<dbReference type="InterPro" id="IPR013655">
    <property type="entry name" value="PAS_fold_3"/>
</dbReference>
<dbReference type="InterPro" id="IPR003661">
    <property type="entry name" value="HisK_dim/P_dom"/>
</dbReference>
<evidence type="ECO:0000256" key="1">
    <source>
        <dbReference type="ARBA" id="ARBA00000085"/>
    </source>
</evidence>
<dbReference type="InterPro" id="IPR033479">
    <property type="entry name" value="dCache_1"/>
</dbReference>
<dbReference type="SMART" id="SM00304">
    <property type="entry name" value="HAMP"/>
    <property type="match status" value="1"/>
</dbReference>
<dbReference type="SMART" id="SM00091">
    <property type="entry name" value="PAS"/>
    <property type="match status" value="4"/>
</dbReference>
<dbReference type="Pfam" id="PF02743">
    <property type="entry name" value="dCache_1"/>
    <property type="match status" value="1"/>
</dbReference>
<dbReference type="Gene3D" id="3.30.450.20">
    <property type="entry name" value="PAS domain"/>
    <property type="match status" value="5"/>
</dbReference>
<evidence type="ECO:0000259" key="13">
    <source>
        <dbReference type="PROSITE" id="PS50109"/>
    </source>
</evidence>
<comment type="subcellular location">
    <subcellularLocation>
        <location evidence="2">Cell membrane</location>
        <topology evidence="2">Multi-pass membrane protein</topology>
    </subcellularLocation>
</comment>
<accession>A0ABV4WEA3</accession>
<keyword evidence="10" id="KW-0902">Two-component regulatory system</keyword>
<name>A0ABV4WEA3_9CYAN</name>
<dbReference type="InterPro" id="IPR005467">
    <property type="entry name" value="His_kinase_dom"/>
</dbReference>
<dbReference type="Pfam" id="PF08447">
    <property type="entry name" value="PAS_3"/>
    <property type="match status" value="2"/>
</dbReference>
<dbReference type="SMART" id="SM00388">
    <property type="entry name" value="HisKA"/>
    <property type="match status" value="1"/>
</dbReference>
<feature type="domain" description="PAC" evidence="15">
    <location>
        <begin position="656"/>
        <end position="708"/>
    </location>
</feature>
<dbReference type="NCBIfam" id="TIGR00229">
    <property type="entry name" value="sensory_box"/>
    <property type="match status" value="3"/>
</dbReference>
<keyword evidence="7 12" id="KW-0812">Transmembrane</keyword>
<dbReference type="CDD" id="cd00130">
    <property type="entry name" value="PAS"/>
    <property type="match status" value="3"/>
</dbReference>
<evidence type="ECO:0000256" key="5">
    <source>
        <dbReference type="ARBA" id="ARBA00022553"/>
    </source>
</evidence>
<dbReference type="InterPro" id="IPR036097">
    <property type="entry name" value="HisK_dim/P_sf"/>
</dbReference>